<feature type="domain" description="PI3K/PI4K catalytic" evidence="22">
    <location>
        <begin position="2530"/>
        <end position="2839"/>
    </location>
</feature>
<dbReference type="Pfam" id="PF02260">
    <property type="entry name" value="FATC"/>
    <property type="match status" value="1"/>
</dbReference>
<name>A0A8H6C0N0_CANAX</name>
<dbReference type="GO" id="GO:0035556">
    <property type="term" value="P:intracellular signal transduction"/>
    <property type="evidence" value="ECO:0007669"/>
    <property type="project" value="UniProtKB-ARBA"/>
</dbReference>
<evidence type="ECO:0000259" key="24">
    <source>
        <dbReference type="PROSITE" id="PS51190"/>
    </source>
</evidence>
<keyword evidence="13 20" id="KW-0067">ATP-binding</keyword>
<dbReference type="PROSITE" id="PS51189">
    <property type="entry name" value="FAT"/>
    <property type="match status" value="1"/>
</dbReference>
<dbReference type="SMART" id="SM01342">
    <property type="entry name" value="TAN"/>
    <property type="match status" value="1"/>
</dbReference>
<feature type="domain" description="FAT" evidence="23">
    <location>
        <begin position="1830"/>
        <end position="2425"/>
    </location>
</feature>
<evidence type="ECO:0000259" key="22">
    <source>
        <dbReference type="PROSITE" id="PS50290"/>
    </source>
</evidence>
<keyword evidence="14 20" id="KW-0156">Chromatin regulator</keyword>
<gene>
    <name evidence="25" type="ORF">FOB64_001909</name>
</gene>
<evidence type="ECO:0000256" key="4">
    <source>
        <dbReference type="ARBA" id="ARBA00011370"/>
    </source>
</evidence>
<comment type="similarity">
    <text evidence="3 20">Belongs to the PI3/PI4-kinase family. ATM subfamily.</text>
</comment>
<dbReference type="InterPro" id="IPR003152">
    <property type="entry name" value="FATC_dom"/>
</dbReference>
<evidence type="ECO:0000256" key="20">
    <source>
        <dbReference type="RuleBase" id="RU365027"/>
    </source>
</evidence>
<keyword evidence="11 20" id="KW-0227">DNA damage</keyword>
<evidence type="ECO:0000256" key="17">
    <source>
        <dbReference type="ARBA" id="ARBA00025079"/>
    </source>
</evidence>
<organism evidence="25 26">
    <name type="scientific">Candida albicans</name>
    <name type="common">Yeast</name>
    <dbReference type="NCBI Taxonomy" id="5476"/>
    <lineage>
        <taxon>Eukaryota</taxon>
        <taxon>Fungi</taxon>
        <taxon>Dikarya</taxon>
        <taxon>Ascomycota</taxon>
        <taxon>Saccharomycotina</taxon>
        <taxon>Pichiomycetes</taxon>
        <taxon>Debaryomycetaceae</taxon>
        <taxon>Candida/Lodderomyces clade</taxon>
        <taxon>Candida</taxon>
    </lineage>
</organism>
<dbReference type="PROSITE" id="PS00916">
    <property type="entry name" value="PI3_4_KINASE_2"/>
    <property type="match status" value="1"/>
</dbReference>
<dbReference type="Gene3D" id="3.30.1010.10">
    <property type="entry name" value="Phosphatidylinositol 3-kinase Catalytic Subunit, Chain A, domain 4"/>
    <property type="match status" value="1"/>
</dbReference>
<evidence type="ECO:0000256" key="7">
    <source>
        <dbReference type="ARBA" id="ARBA00022454"/>
    </source>
</evidence>
<evidence type="ECO:0000256" key="8">
    <source>
        <dbReference type="ARBA" id="ARBA00022527"/>
    </source>
</evidence>
<keyword evidence="15 20" id="KW-0779">Telomere</keyword>
<dbReference type="EC" id="2.7.11.1" evidence="5 20"/>
<evidence type="ECO:0000256" key="16">
    <source>
        <dbReference type="ARBA" id="ARBA00023242"/>
    </source>
</evidence>
<evidence type="ECO:0000256" key="18">
    <source>
        <dbReference type="ARBA" id="ARBA00047899"/>
    </source>
</evidence>
<sequence>MSTSDINKTIALLQSSKIKERNDALNNLENIAASKFRLNPKQFRQLTQAILALIKHESQIYFNNKSTTVDSRLSQASYNLRLLTEKSIEDTRIDFKYRTYLDLCMGIKDQFFVHSELLEPCSIDFIKTITSILNLSYVKEHLNRKEWSILYIFLVSLINNILDDCEGSFSNNGNNEKLLIDLYTALQNLLQCESNVSVNYLQLYDNDNYFKLLRILDKTSELLKKENVIIIIIFRIINKLITVIATEKFKFVNKLIKIGIRLMVYFHHSHWEKLQEQFLIFINLPGTHDLINLHNLPKLIGDRYILSEISTQEDGDSINSQADNQDEVFLYNLGVLIHHLMKKLMSGSFELKTEDIGMCTINNSITWFNLKTIYSDSQNYKPWLLTLGVSRLLKSYYDLKQFINKQSNDPQTSLLLYSNGSPNKNKRQKLGSIADTISDSNSAIELCNKLIHSKESSDNQVLGLKLLTFYLELYTFEKPKEQSTESDSMDTTIGENTTFDFVISTTDNTFIDKNVVMKNILITFDDNSMNFWSSLCARSVLLDEILQSNHGGFKFKKSFSIQLLKLSLLLLKEPEVANIACNIIFKLVFEQKTNLSELIDDSVIIQLETLIDLSEINGPYKITEESFQFWYAINKLAIEVNLSKKNFLGRRIQDWMLAKWDITFSPGADFVSVGSSLANFIYWLSGNSISYSPTTTQKSTYEGDIYEFYYFAQSYDSLEKFLCLKSVSDSSETIKFDIISIASSDRIDAILNKVNSTFMVFDRSSVTSGSLFCWIIVLSNIVAKVRSMKFVTHELTGLQFQLSAGLNSFKDITLSCEEIIDVMEMVNKFLPTDPDTIQIFIQNFPSEKLVNIIKFDYPGLADKDNRKSVPEDGFGWEFSRVRDATTPPSTTSTSTISLAKLNYKKIQSLEVSKFIMFTADIEGKLQSDILTAFLNYVETLESDDFLPSLLFVVENIFTDHSAHFIDEIQLAKLLRIINEKLLSTQNYERNEFVSVVISRFLSATAQVWINSSDNSLASDFYSLVSRLYSSGRDDLILTETSIVEYCRFLAHFITHNDERVLSNTDIKNELLEKFSKSPNNIKDRLANSFGELVSLSTVQQQGQIYSDLFDRFVNPEQSVESAGTYTKFFTNLSQSSLHILRLALFNLLECSRFPFFISYLEICLKEFCMIMKLDNANKLFKIFKFEILRNWWKYDSIDAFPFVLFSYTDLSSFYRDNYRELIAVALSTKSRSPEISNAFVEQLADLKQSHSETLVAESLSIIVPLSYSKDGVRNDVFQILLDYLKNSFKQEFIDKLPLIVLEIIKFTEISNEKSFESLGTDGLVTMLLNDTGFSSTIQTAGEMVISFDSSVQLLKKLVEKYHQPEHETFWSSRQIYFLIRRLSISLKLATTFEQKVIFLRKFKFVLVLGGKKSIDYAVSRLLVDTLCPLLSNEPKMSADVFLILQSLTDVYSHRYTYDKSISLIIQIINSLLETEAVDRSRALLDCIDDFVNTGDQDRAICQLLKSSVAILKGQAVEIESSLIELCLEESGPDYIKQMILISRIFGNVVFATTHSGSKLPVVEKLLALSKNQIQEFSDGYKLWIANYLSDFYIEGGCKEQIKALTFDEYEGIPVNDFENEVRSFDFTLKSIEQYIYKDDFEAAACAESIIGVLIRKYETSKREVSKFLNFETTLEKHSDSILPIDFHTCVILNDKADVEYLGDELIDIINNFESFLSNGTELWCTKLYLALLQELAVETSIAPLLSTFVIMVPEFAKTSLPVLVCNYLAIKRTHSQDRIISLLNEFLHTSKKSESSIKVFLQILILIRVGAKIFKKPVFANVFAKIDKLKFYQLACEVKQFKTALMLFEDVASDTNSDVHLQDHYQTLQHVYESLDDDDLVFGLPERTTLEYSISMINRVGNSDDRLRFSSASFDTDMMLNQEPSYSNIVGSLSAAGLLGVSRALSKNTSFASNDDSQYEWSWKLSKWDLPISKNATKENEVIYKTLKQIHDFPMNSQDICSSSLLNAVDNKVSATNMSVKEFKQEGINWLKTISTVASIAEIANATGDNIIPMTNQFSEKTEWFGEVEFSMFENLLLARQTTFGLINDRPISSLPSDTAWMGALCDLVRYNNLARTNGEYQKMVTSTMLVDVVSKKLQSSSLDMVAFNANNLASFQTAQTLWCQGNTNVPVMIMKDLYAAGGIDMSENILKVDKCLIRAMMVDWMSQSRQEVASSIMEKYVMPTEELSNHMIDLQQQSKIFSILARFCEEQYKFKSLSEKISKLEKRVLNKENEIKDLKKQYEKVTVTHAEQKQVQQYYNRLKKQFVSESKDLESLRKSKQLFSSKAVQYYMKSIIVDDFEEENLDKFFSLWLEQSGNNELNQSIQSNLLALPSYKLVSWCTQLISRLSNETNNFQILLKKLIINMCLDHPHHSLYLLLSLKKHKPNTNEVLNPSLLSRCAAAQAIWDQLLLQDHRYISDVLLPIDGFTDQCITLAAYKVSKGKSIDLTKFSAGDYWLNELPAIPPPTETIRVDPSKQYKNVPVLHSIDKKISIATSGLSLPKIANFILSNGTEHRVLLKHGTDGIRQDSIMEQVFNKVNNIFAKDRECNKRGLTIRTYNAVPLGPLSGIIEFVPNSMAFIDVISGYHQMHDKISYDKAREMMKSCQSGDKQKRIHSFEQIEAKIKPVMRYFFQETFLTSDSWFESRVKYTHGIATSSIVGHILGLGDRHCNNILIDRSTGEPIHIDLGVAFDQGKRLAIPETVPFRLTRDIVDGFGVTGVEGMFKKSCEHTLRVLRTNKEHIISILDVLRWDPLYSWTLSRFKKRKLQEDETGPGVQPEEEGSEAGTAIMTVIEKLNANGLSTEAAVRELIQEATSTQNLALIYFGWSPFY</sequence>
<dbReference type="InterPro" id="IPR014009">
    <property type="entry name" value="PIK_FAT"/>
</dbReference>
<evidence type="ECO:0000256" key="21">
    <source>
        <dbReference type="SAM" id="Coils"/>
    </source>
</evidence>
<dbReference type="InterPro" id="IPR011009">
    <property type="entry name" value="Kinase-like_dom_sf"/>
</dbReference>
<comment type="catalytic activity">
    <reaction evidence="18 20">
        <text>L-threonyl-[protein] + ATP = O-phospho-L-threonyl-[protein] + ADP + H(+)</text>
        <dbReference type="Rhea" id="RHEA:46608"/>
        <dbReference type="Rhea" id="RHEA-COMP:11060"/>
        <dbReference type="Rhea" id="RHEA-COMP:11605"/>
        <dbReference type="ChEBI" id="CHEBI:15378"/>
        <dbReference type="ChEBI" id="CHEBI:30013"/>
        <dbReference type="ChEBI" id="CHEBI:30616"/>
        <dbReference type="ChEBI" id="CHEBI:61977"/>
        <dbReference type="ChEBI" id="CHEBI:456216"/>
        <dbReference type="EC" id="2.7.11.1"/>
    </reaction>
</comment>
<comment type="function">
    <text evidence="17 20">Serine/threonine protein kinase which activates checkpoint signaling upon genotoxic stresses such as ionizing radiation (IR), ultraviolet light (UV), or DNA replication stalling, thereby acting as a DNA damage sensor. Recognizes the substrate consensus sequence [ST]-Q. Phosphorylates histone H2A to form H2AS128ph (gamma-H2A) at sites of DNA damage, involved in the regulation of DNA damage response mechanism. Required for the control of telomere length and genome stability.</text>
</comment>
<evidence type="ECO:0000256" key="10">
    <source>
        <dbReference type="ARBA" id="ARBA00022741"/>
    </source>
</evidence>
<dbReference type="FunFam" id="3.30.1010.10:FF:000032">
    <property type="entry name" value="Serine/threonine-protein kinase TEL1"/>
    <property type="match status" value="1"/>
</dbReference>
<dbReference type="SMART" id="SM01343">
    <property type="entry name" value="FATC"/>
    <property type="match status" value="1"/>
</dbReference>
<comment type="subunit">
    <text evidence="4">Associates with DNA double-strand breaks.</text>
</comment>
<dbReference type="SUPFAM" id="SSF56112">
    <property type="entry name" value="Protein kinase-like (PK-like)"/>
    <property type="match status" value="1"/>
</dbReference>
<feature type="coiled-coil region" evidence="21">
    <location>
        <begin position="2255"/>
        <end position="2289"/>
    </location>
</feature>
<keyword evidence="8 20" id="KW-0723">Serine/threonine-protein kinase</keyword>
<evidence type="ECO:0000256" key="2">
    <source>
        <dbReference type="ARBA" id="ARBA00004574"/>
    </source>
</evidence>
<keyword evidence="16 20" id="KW-0539">Nucleus</keyword>
<dbReference type="SMART" id="SM00146">
    <property type="entry name" value="PI3Kc"/>
    <property type="match status" value="1"/>
</dbReference>
<dbReference type="InterPro" id="IPR044107">
    <property type="entry name" value="PIKKc_ATM"/>
</dbReference>
<dbReference type="CDD" id="cd05171">
    <property type="entry name" value="PIKKc_ATM"/>
    <property type="match status" value="1"/>
</dbReference>
<dbReference type="Pfam" id="PF11640">
    <property type="entry name" value="TAN"/>
    <property type="match status" value="1"/>
</dbReference>
<evidence type="ECO:0000256" key="14">
    <source>
        <dbReference type="ARBA" id="ARBA00022853"/>
    </source>
</evidence>
<dbReference type="PANTHER" id="PTHR37079:SF4">
    <property type="entry name" value="SERINE_THREONINE-PROTEIN KINASE ATM"/>
    <property type="match status" value="1"/>
</dbReference>
<evidence type="ECO:0000313" key="25">
    <source>
        <dbReference type="EMBL" id="KAF6070836.1"/>
    </source>
</evidence>
<accession>A0A8H6C0N0</accession>
<keyword evidence="12 20" id="KW-0418">Kinase</keyword>
<evidence type="ECO:0000256" key="9">
    <source>
        <dbReference type="ARBA" id="ARBA00022679"/>
    </source>
</evidence>
<evidence type="ECO:0000256" key="1">
    <source>
        <dbReference type="ARBA" id="ARBA00004123"/>
    </source>
</evidence>
<comment type="subcellular location">
    <subcellularLocation>
        <location evidence="2 20">Chromosome</location>
        <location evidence="2 20">Telomere</location>
    </subcellularLocation>
    <subcellularLocation>
        <location evidence="1 20">Nucleus</location>
    </subcellularLocation>
</comment>
<evidence type="ECO:0000256" key="15">
    <source>
        <dbReference type="ARBA" id="ARBA00022895"/>
    </source>
</evidence>
<keyword evidence="7 20" id="KW-0158">Chromosome</keyword>
<dbReference type="GO" id="GO:0005634">
    <property type="term" value="C:nucleus"/>
    <property type="evidence" value="ECO:0007669"/>
    <property type="project" value="UniProtKB-SubCell"/>
</dbReference>
<evidence type="ECO:0000256" key="5">
    <source>
        <dbReference type="ARBA" id="ARBA00012513"/>
    </source>
</evidence>
<evidence type="ECO:0000256" key="19">
    <source>
        <dbReference type="ARBA" id="ARBA00048679"/>
    </source>
</evidence>
<dbReference type="Pfam" id="PF00454">
    <property type="entry name" value="PI3_PI4_kinase"/>
    <property type="match status" value="1"/>
</dbReference>
<dbReference type="GO" id="GO:0004674">
    <property type="term" value="F:protein serine/threonine kinase activity"/>
    <property type="evidence" value="ECO:0007669"/>
    <property type="project" value="UniProtKB-KW"/>
</dbReference>
<evidence type="ECO:0000256" key="12">
    <source>
        <dbReference type="ARBA" id="ARBA00022777"/>
    </source>
</evidence>
<reference evidence="25 26" key="1">
    <citation type="submission" date="2020-03" db="EMBL/GenBank/DDBJ databases">
        <title>FDA dAtabase for Regulatory Grade micrObial Sequences (FDA-ARGOS): Supporting development and validation of Infectious Disease Dx tests.</title>
        <authorList>
            <person name="Campos J."/>
            <person name="Goldberg B."/>
            <person name="Tallon L."/>
            <person name="Sadzewicz L."/>
            <person name="Vavikolanu K."/>
            <person name="Mehta A."/>
            <person name="Aluvathingal J."/>
            <person name="Nadendla S."/>
            <person name="Nandy P."/>
            <person name="Geyer C."/>
            <person name="Yan Y."/>
            <person name="Sichtig H."/>
        </authorList>
    </citation>
    <scope>NUCLEOTIDE SEQUENCE [LARGE SCALE GENOMIC DNA]</scope>
    <source>
        <strain evidence="25 26">FDAARGOS_656</strain>
    </source>
</reference>
<feature type="domain" description="FATC" evidence="24">
    <location>
        <begin position="2841"/>
        <end position="2873"/>
    </location>
</feature>
<keyword evidence="21" id="KW-0175">Coiled coil</keyword>
<dbReference type="InterPro" id="IPR000403">
    <property type="entry name" value="PI3/4_kinase_cat_dom"/>
</dbReference>
<evidence type="ECO:0000256" key="11">
    <source>
        <dbReference type="ARBA" id="ARBA00022763"/>
    </source>
</evidence>
<dbReference type="EMBL" id="JABWAD010000022">
    <property type="protein sequence ID" value="KAF6070836.1"/>
    <property type="molecule type" value="Genomic_DNA"/>
</dbReference>
<evidence type="ECO:0000256" key="6">
    <source>
        <dbReference type="ARBA" id="ARBA00014619"/>
    </source>
</evidence>
<dbReference type="GO" id="GO:0000781">
    <property type="term" value="C:chromosome, telomeric region"/>
    <property type="evidence" value="ECO:0007669"/>
    <property type="project" value="UniProtKB-SubCell"/>
</dbReference>
<dbReference type="PROSITE" id="PS50290">
    <property type="entry name" value="PI3_4_KINASE_3"/>
    <property type="match status" value="1"/>
</dbReference>
<keyword evidence="10 20" id="KW-0547">Nucleotide-binding</keyword>
<dbReference type="InterPro" id="IPR021668">
    <property type="entry name" value="TAN"/>
</dbReference>
<dbReference type="Proteomes" id="UP000536275">
    <property type="component" value="Unassembled WGS sequence"/>
</dbReference>
<dbReference type="InterPro" id="IPR018936">
    <property type="entry name" value="PI3/4_kinase_CS"/>
</dbReference>
<proteinExistence type="inferred from homology"/>
<dbReference type="GO" id="GO:0006325">
    <property type="term" value="P:chromatin organization"/>
    <property type="evidence" value="ECO:0007669"/>
    <property type="project" value="UniProtKB-KW"/>
</dbReference>
<dbReference type="Gene3D" id="1.10.1070.11">
    <property type="entry name" value="Phosphatidylinositol 3-/4-kinase, catalytic domain"/>
    <property type="match status" value="1"/>
</dbReference>
<dbReference type="GO" id="GO:0005524">
    <property type="term" value="F:ATP binding"/>
    <property type="evidence" value="ECO:0007669"/>
    <property type="project" value="UniProtKB-KW"/>
</dbReference>
<evidence type="ECO:0000259" key="23">
    <source>
        <dbReference type="PROSITE" id="PS51189"/>
    </source>
</evidence>
<dbReference type="InterPro" id="IPR036940">
    <property type="entry name" value="PI3/4_kinase_cat_sf"/>
</dbReference>
<comment type="catalytic activity">
    <reaction evidence="19">
        <text>L-seryl-[protein] + ATP = O-phospho-L-seryl-[protein] + ADP + H(+)</text>
        <dbReference type="Rhea" id="RHEA:17989"/>
        <dbReference type="Rhea" id="RHEA-COMP:9863"/>
        <dbReference type="Rhea" id="RHEA-COMP:11604"/>
        <dbReference type="ChEBI" id="CHEBI:15378"/>
        <dbReference type="ChEBI" id="CHEBI:29999"/>
        <dbReference type="ChEBI" id="CHEBI:30616"/>
        <dbReference type="ChEBI" id="CHEBI:83421"/>
        <dbReference type="ChEBI" id="CHEBI:456216"/>
        <dbReference type="EC" id="2.7.11.1"/>
    </reaction>
</comment>
<keyword evidence="9 20" id="KW-0808">Transferase</keyword>
<protein>
    <recommendedName>
        <fullName evidence="6 20">Serine/threonine-protein kinase Tel1</fullName>
        <ecNumber evidence="5 20">2.7.11.1</ecNumber>
    </recommendedName>
</protein>
<evidence type="ECO:0000313" key="26">
    <source>
        <dbReference type="Proteomes" id="UP000536275"/>
    </source>
</evidence>
<evidence type="ECO:0000256" key="13">
    <source>
        <dbReference type="ARBA" id="ARBA00022840"/>
    </source>
</evidence>
<dbReference type="PROSITE" id="PS51190">
    <property type="entry name" value="FATC"/>
    <property type="match status" value="1"/>
</dbReference>
<comment type="caution">
    <text evidence="25">The sequence shown here is derived from an EMBL/GenBank/DDBJ whole genome shotgun (WGS) entry which is preliminary data.</text>
</comment>
<dbReference type="PANTHER" id="PTHR37079">
    <property type="entry name" value="SERINE/THREONINE-PROTEIN KINASE ATM"/>
    <property type="match status" value="1"/>
</dbReference>
<dbReference type="GO" id="GO:0006281">
    <property type="term" value="P:DNA repair"/>
    <property type="evidence" value="ECO:0007669"/>
    <property type="project" value="InterPro"/>
</dbReference>
<dbReference type="InterPro" id="IPR038980">
    <property type="entry name" value="ATM_plant"/>
</dbReference>
<evidence type="ECO:0000256" key="3">
    <source>
        <dbReference type="ARBA" id="ARBA00010769"/>
    </source>
</evidence>